<evidence type="ECO:0000256" key="1">
    <source>
        <dbReference type="SAM" id="Phobius"/>
    </source>
</evidence>
<dbReference type="Proteomes" id="UP000298458">
    <property type="component" value="Unassembled WGS sequence"/>
</dbReference>
<accession>A0A4R9GI50</accession>
<evidence type="ECO:0000313" key="3">
    <source>
        <dbReference type="Proteomes" id="UP000298458"/>
    </source>
</evidence>
<feature type="transmembrane region" description="Helical" evidence="1">
    <location>
        <begin position="202"/>
        <end position="220"/>
    </location>
</feature>
<name>A0A4R9GI50_9LEPT</name>
<feature type="transmembrane region" description="Helical" evidence="1">
    <location>
        <begin position="82"/>
        <end position="104"/>
    </location>
</feature>
<keyword evidence="3" id="KW-1185">Reference proteome</keyword>
<dbReference type="RefSeq" id="WP_135767464.1">
    <property type="nucleotide sequence ID" value="NZ_RQET01000004.1"/>
</dbReference>
<gene>
    <name evidence="2" type="ORF">EHO60_07255</name>
</gene>
<comment type="caution">
    <text evidence="2">The sequence shown here is derived from an EMBL/GenBank/DDBJ whole genome shotgun (WGS) entry which is preliminary data.</text>
</comment>
<feature type="transmembrane region" description="Helical" evidence="1">
    <location>
        <begin position="139"/>
        <end position="162"/>
    </location>
</feature>
<feature type="transmembrane region" description="Helical" evidence="1">
    <location>
        <begin position="55"/>
        <end position="75"/>
    </location>
</feature>
<keyword evidence="1" id="KW-0472">Membrane</keyword>
<protein>
    <submittedName>
        <fullName evidence="2">DUF4386 family protein</fullName>
    </submittedName>
</protein>
<sequence>MQSKFTNKTIAITAIAGALFLFVGTYLHPMHADPNDALAAFTEYAEDHHWVASHFIQLLGAALMVISLVLLNSVLSEPAARVFGQIGSIGAVAVLALTGALQAVDGVALKSMVNAWASAAEPDKAVLFYSAFGVRQIEIGLASVSGLITGVTVFTIGFALLLDSSFPRWSGVLGILAGIPTTVAGVIIGYTGFSELSMMVNMPASVLLLLWMIGLGVFSWRRS</sequence>
<evidence type="ECO:0000313" key="2">
    <source>
        <dbReference type="EMBL" id="TGK12061.1"/>
    </source>
</evidence>
<dbReference type="AlphaFoldDB" id="A0A4R9GI50"/>
<proteinExistence type="predicted"/>
<feature type="transmembrane region" description="Helical" evidence="1">
    <location>
        <begin position="169"/>
        <end position="190"/>
    </location>
</feature>
<keyword evidence="1" id="KW-1133">Transmembrane helix</keyword>
<dbReference type="OrthoDB" id="6896036at2"/>
<dbReference type="EMBL" id="RQET01000004">
    <property type="protein sequence ID" value="TGK12061.1"/>
    <property type="molecule type" value="Genomic_DNA"/>
</dbReference>
<dbReference type="Pfam" id="PF14329">
    <property type="entry name" value="DUF4386"/>
    <property type="match status" value="1"/>
</dbReference>
<organism evidence="2 3">
    <name type="scientific">Leptospira fletcheri</name>
    <dbReference type="NCBI Taxonomy" id="2484981"/>
    <lineage>
        <taxon>Bacteria</taxon>
        <taxon>Pseudomonadati</taxon>
        <taxon>Spirochaetota</taxon>
        <taxon>Spirochaetia</taxon>
        <taxon>Leptospirales</taxon>
        <taxon>Leptospiraceae</taxon>
        <taxon>Leptospira</taxon>
    </lineage>
</organism>
<dbReference type="InterPro" id="IPR025495">
    <property type="entry name" value="DUF4386"/>
</dbReference>
<keyword evidence="1" id="KW-0812">Transmembrane</keyword>
<reference evidence="2" key="1">
    <citation type="journal article" date="2019" name="PLoS Negl. Trop. Dis.">
        <title>Revisiting the worldwide diversity of Leptospira species in the environment.</title>
        <authorList>
            <person name="Vincent A.T."/>
            <person name="Schiettekatte O."/>
            <person name="Bourhy P."/>
            <person name="Veyrier F.J."/>
            <person name="Picardeau M."/>
        </authorList>
    </citation>
    <scope>NUCLEOTIDE SEQUENCE [LARGE SCALE GENOMIC DNA]</scope>
    <source>
        <strain evidence="2">SSW15</strain>
    </source>
</reference>